<dbReference type="PANTHER" id="PTHR30212">
    <property type="entry name" value="PROTEIN YIIM"/>
    <property type="match status" value="1"/>
</dbReference>
<dbReference type="STRING" id="721133.SAMN05216176_11622"/>
<feature type="compositionally biased region" description="Polar residues" evidence="1">
    <location>
        <begin position="226"/>
        <end position="239"/>
    </location>
</feature>
<feature type="compositionally biased region" description="Basic and acidic residues" evidence="1">
    <location>
        <begin position="213"/>
        <end position="225"/>
    </location>
</feature>
<protein>
    <submittedName>
        <fullName evidence="3">MOSC domain-containing protein</fullName>
    </submittedName>
</protein>
<dbReference type="InterPro" id="IPR005163">
    <property type="entry name" value="Tri_helical_YiiM-like"/>
</dbReference>
<gene>
    <name evidence="3" type="ORF">NA8A_02680</name>
</gene>
<organism evidence="3 4">
    <name type="scientific">Nitratireductor indicus C115</name>
    <dbReference type="NCBI Taxonomy" id="1231190"/>
    <lineage>
        <taxon>Bacteria</taxon>
        <taxon>Pseudomonadati</taxon>
        <taxon>Pseudomonadota</taxon>
        <taxon>Alphaproteobacteria</taxon>
        <taxon>Hyphomicrobiales</taxon>
        <taxon>Phyllobacteriaceae</taxon>
        <taxon>Nitratireductor</taxon>
    </lineage>
</organism>
<dbReference type="EMBL" id="AMSI01000002">
    <property type="protein sequence ID" value="EKF43682.1"/>
    <property type="molecule type" value="Genomic_DNA"/>
</dbReference>
<dbReference type="InterPro" id="IPR052353">
    <property type="entry name" value="Benzoxazolinone_Detox_Enz"/>
</dbReference>
<evidence type="ECO:0000313" key="4">
    <source>
        <dbReference type="Proteomes" id="UP000007374"/>
    </source>
</evidence>
<dbReference type="RefSeq" id="WP_009449464.1">
    <property type="nucleotide sequence ID" value="NZ_AMSI01000002.1"/>
</dbReference>
<dbReference type="eggNOG" id="COG2258">
    <property type="taxonomic scope" value="Bacteria"/>
</dbReference>
<feature type="domain" description="MOSC" evidence="2">
    <location>
        <begin position="28"/>
        <end position="165"/>
    </location>
</feature>
<reference evidence="3 4" key="1">
    <citation type="journal article" date="2012" name="J. Bacteriol.">
        <title>Genome Sequence of Nitratireductor indicus Type Strain C115.</title>
        <authorList>
            <person name="Lai Q."/>
            <person name="Li G."/>
            <person name="Yu Z."/>
            <person name="Shao Z."/>
        </authorList>
    </citation>
    <scope>NUCLEOTIDE SEQUENCE [LARGE SCALE GENOMIC DNA]</scope>
    <source>
        <strain evidence="3 4">C115</strain>
    </source>
</reference>
<evidence type="ECO:0000256" key="1">
    <source>
        <dbReference type="SAM" id="MobiDB-lite"/>
    </source>
</evidence>
<feature type="region of interest" description="Disordered" evidence="1">
    <location>
        <begin position="213"/>
        <end position="239"/>
    </location>
</feature>
<dbReference type="Proteomes" id="UP000007374">
    <property type="component" value="Unassembled WGS sequence"/>
</dbReference>
<proteinExistence type="predicted"/>
<dbReference type="GO" id="GO:0003824">
    <property type="term" value="F:catalytic activity"/>
    <property type="evidence" value="ECO:0007669"/>
    <property type="project" value="InterPro"/>
</dbReference>
<comment type="caution">
    <text evidence="3">The sequence shown here is derived from an EMBL/GenBank/DDBJ whole genome shotgun (WGS) entry which is preliminary data.</text>
</comment>
<dbReference type="GO" id="GO:0030170">
    <property type="term" value="F:pyridoxal phosphate binding"/>
    <property type="evidence" value="ECO:0007669"/>
    <property type="project" value="InterPro"/>
</dbReference>
<keyword evidence="4" id="KW-1185">Reference proteome</keyword>
<accession>K2PRK8</accession>
<dbReference type="Pfam" id="PF03473">
    <property type="entry name" value="MOSC"/>
    <property type="match status" value="1"/>
</dbReference>
<dbReference type="InterPro" id="IPR005302">
    <property type="entry name" value="MoCF_Sase_C"/>
</dbReference>
<dbReference type="PROSITE" id="PS51340">
    <property type="entry name" value="MOSC"/>
    <property type="match status" value="1"/>
</dbReference>
<dbReference type="Gene3D" id="2.40.33.20">
    <property type="entry name" value="PK beta-barrel domain-like"/>
    <property type="match status" value="1"/>
</dbReference>
<evidence type="ECO:0000313" key="3">
    <source>
        <dbReference type="EMBL" id="EKF43682.1"/>
    </source>
</evidence>
<dbReference type="Pfam" id="PF03475">
    <property type="entry name" value="YiiM_3-alpha"/>
    <property type="match status" value="1"/>
</dbReference>
<dbReference type="GO" id="GO:0030151">
    <property type="term" value="F:molybdenum ion binding"/>
    <property type="evidence" value="ECO:0007669"/>
    <property type="project" value="InterPro"/>
</dbReference>
<dbReference type="SUPFAM" id="SSF50800">
    <property type="entry name" value="PK beta-barrel domain-like"/>
    <property type="match status" value="1"/>
</dbReference>
<dbReference type="PANTHER" id="PTHR30212:SF2">
    <property type="entry name" value="PROTEIN YIIM"/>
    <property type="match status" value="1"/>
</dbReference>
<dbReference type="PATRIC" id="fig|1231190.3.peg.565"/>
<evidence type="ECO:0000259" key="2">
    <source>
        <dbReference type="PROSITE" id="PS51340"/>
    </source>
</evidence>
<dbReference type="InterPro" id="IPR011037">
    <property type="entry name" value="Pyrv_Knase-like_insert_dom_sf"/>
</dbReference>
<sequence length="239" mass="26888">MKIALSELLTGQVQPFGPHDVPSGILKSPANRPLWLGLEGFEGDAQGDRRHHGGPDKAVHHYPFEHYDVWRLTIGPCRALDAAGAFGENLSTQGLTEADIAIGDVFRLGEAVIEVSQGRQPCWKLNHRFGVADMALRVQRSGRTGWYYRVLQEGLVRPDSALERIERRTPDWPLARLWRVLYVNTLDMEELSAMSALPDLPGSWRRLAERRLSSRKVEDWTKRLSDTATTISSPPESRS</sequence>
<dbReference type="AlphaFoldDB" id="K2PRK8"/>
<name>K2PRK8_9HYPH</name>